<keyword evidence="2" id="KW-0378">Hydrolase</keyword>
<dbReference type="GO" id="GO:0004553">
    <property type="term" value="F:hydrolase activity, hydrolyzing O-glycosyl compounds"/>
    <property type="evidence" value="ECO:0007669"/>
    <property type="project" value="InterPro"/>
</dbReference>
<feature type="domain" description="Glycoside hydrolase family 2 catalytic" evidence="7">
    <location>
        <begin position="351"/>
        <end position="468"/>
    </location>
</feature>
<dbReference type="RefSeq" id="XP_026603659.1">
    <property type="nucleotide sequence ID" value="XM_026747827.1"/>
</dbReference>
<dbReference type="PANTHER" id="PTHR42732:SF2">
    <property type="entry name" value="BETA-MANNOSIDASE"/>
    <property type="match status" value="1"/>
</dbReference>
<reference evidence="9 10" key="1">
    <citation type="journal article" date="2018" name="IMA Fungus">
        <title>IMA Genome-F 9: Draft genome sequence of Annulohypoxylon stygium, Aspergillus mulundensis, Berkeleyomyces basicola (syn. Thielaviopsis basicola), Ceratocystis smalleyi, two Cercospora beticola strains, Coleophoma cylindrospora, Fusarium fracticaudum, Phialophora cf. hyalina, and Morchella septimelata.</title>
        <authorList>
            <person name="Wingfield B.D."/>
            <person name="Bills G.F."/>
            <person name="Dong Y."/>
            <person name="Huang W."/>
            <person name="Nel W.J."/>
            <person name="Swalarsk-Parry B.S."/>
            <person name="Vaghefi N."/>
            <person name="Wilken P.M."/>
            <person name="An Z."/>
            <person name="de Beer Z.W."/>
            <person name="De Vos L."/>
            <person name="Chen L."/>
            <person name="Duong T.A."/>
            <person name="Gao Y."/>
            <person name="Hammerbacher A."/>
            <person name="Kikkert J.R."/>
            <person name="Li Y."/>
            <person name="Li H."/>
            <person name="Li K."/>
            <person name="Li Q."/>
            <person name="Liu X."/>
            <person name="Ma X."/>
            <person name="Naidoo K."/>
            <person name="Pethybridge S.J."/>
            <person name="Sun J."/>
            <person name="Steenkamp E.T."/>
            <person name="van der Nest M.A."/>
            <person name="van Wyk S."/>
            <person name="Wingfield M.J."/>
            <person name="Xiong C."/>
            <person name="Yue Q."/>
            <person name="Zhang X."/>
        </authorList>
    </citation>
    <scope>NUCLEOTIDE SEQUENCE [LARGE SCALE GENOMIC DNA]</scope>
    <source>
        <strain evidence="9 10">DSM 5745</strain>
    </source>
</reference>
<evidence type="ECO:0000313" key="10">
    <source>
        <dbReference type="Proteomes" id="UP000256690"/>
    </source>
</evidence>
<evidence type="ECO:0000256" key="5">
    <source>
        <dbReference type="SAM" id="SignalP"/>
    </source>
</evidence>
<sequence length="1036" mass="114469">MSRLSRAMVPLLAGVLAGAGLTAAVTTYAVQQPPLTTDWTDQVGTSPWPEYPRPQLQRSQWQGLNGVWQYRNAGNAGALSTPPFGQDLDTEVLVPSCLESGLSGLQGQNLFYSWLSTSFTVPDDWQGTSVLLNFGAVDNEATVFINGQNVAFHRGGYFEFTVDVTEYIDFGGSNELLVFVYDPTDTSGTMVPLGKQTLNPSHIFYRPCSGIWQSVWLESAPAEYISKLDINADMDGEVTVTVHSSSNSSNPVEISVLDGSDTVATHTGSANTQFTFTVDNVKLWSPDTPNLYNVTVTLGDDTVTSYTGFRTISKGEVNGVVRPLVNGEFKFLFGTLDQGFWPDGLYTAPTREAMVYDLQVLKDLGFNMVRKHIKIEPALFYRACDELGLLVIQDMPSMPLRTPNAAQHEEFARQLELMINQLKHYPSIYTWVIYNEGWGQLNSQEFALTSRVRTLDPTRLVDSTSGWNDHGAGDYSDNHHYANPQCGTPFYSSPSIAFNPDRIGMAGEFGGIGHNVSIGNLWNVQAAIDTIAQTYEIDESLEIWNYRAHVLLSELTEQVRLFSCSAAVWTQTSDVEGEVNGLLTYDRRLQRTDGEQWRGDIRGFPKAPSYIPSIHTLPTPSSSRKGSLNKPPLPPQPPIHRIKRRAHRIPKLARVPLTRRTRLNRMLRPLHKRNALVCHLASSKIDLLRVQVLVVPRVPHRQQRHRYTRYTRLRRRLRGVPLHAGDPGRCDCELLGEYADRECREEAADFCVRDQQALIIRVRGVPRLNGRIAGERIVQDRVPAPRNAPVEQAYKLSRVVRPVLRPPVPRAIQVQRLVDASGINSRIQREQRHRAEPVVRVDQQHPVGRWQVGHGARARVDLLGAVAGGRPVLRDVLVRGHHCAAAAVAPEHDFIDGVQVAEELYAGRHVRQHGFEVEVVHQPCFGLRVVEAEGCVAPGWELGAWVEGCVVLFGVHYEDGDAGFGVWGRGGGLEEAADYACAEGYERGDGQGHVAQGGVRELGWPLGLDGAGSGSGHAAQEGREGGAFDGGHGCLV</sequence>
<dbReference type="SUPFAM" id="SSF51445">
    <property type="entry name" value="(Trans)glycosidases"/>
    <property type="match status" value="1"/>
</dbReference>
<comment type="similarity">
    <text evidence="1">Belongs to the glycosyl hydrolase 2 family.</text>
</comment>
<accession>A0A3D8RY23</accession>
<dbReference type="InterPro" id="IPR013783">
    <property type="entry name" value="Ig-like_fold"/>
</dbReference>
<comment type="caution">
    <text evidence="9">The sequence shown here is derived from an EMBL/GenBank/DDBJ whole genome shotgun (WGS) entry which is preliminary data.</text>
</comment>
<dbReference type="InterPro" id="IPR006104">
    <property type="entry name" value="Glyco_hydro_2_N"/>
</dbReference>
<name>A0A3D8RY23_9EURO</name>
<feature type="signal peptide" evidence="5">
    <location>
        <begin position="1"/>
        <end position="24"/>
    </location>
</feature>
<proteinExistence type="inferred from homology"/>
<dbReference type="GeneID" id="38116181"/>
<keyword evidence="10" id="KW-1185">Reference proteome</keyword>
<dbReference type="InterPro" id="IPR036156">
    <property type="entry name" value="Beta-gal/glucu_dom_sf"/>
</dbReference>
<dbReference type="PANTHER" id="PTHR42732">
    <property type="entry name" value="BETA-GALACTOSIDASE"/>
    <property type="match status" value="1"/>
</dbReference>
<dbReference type="InterPro" id="IPR017853">
    <property type="entry name" value="GH"/>
</dbReference>
<dbReference type="OrthoDB" id="408320at2759"/>
<feature type="compositionally biased region" description="Polar residues" evidence="4">
    <location>
        <begin position="616"/>
        <end position="626"/>
    </location>
</feature>
<evidence type="ECO:0000313" key="9">
    <source>
        <dbReference type="EMBL" id="RDW78959.1"/>
    </source>
</evidence>
<dbReference type="InterPro" id="IPR006102">
    <property type="entry name" value="Ig-like_GH2"/>
</dbReference>
<evidence type="ECO:0000259" key="8">
    <source>
        <dbReference type="Pfam" id="PF02837"/>
    </source>
</evidence>
<dbReference type="InterPro" id="IPR008979">
    <property type="entry name" value="Galactose-bd-like_sf"/>
</dbReference>
<organism evidence="9 10">
    <name type="scientific">Aspergillus mulundensis</name>
    <dbReference type="NCBI Taxonomy" id="1810919"/>
    <lineage>
        <taxon>Eukaryota</taxon>
        <taxon>Fungi</taxon>
        <taxon>Dikarya</taxon>
        <taxon>Ascomycota</taxon>
        <taxon>Pezizomycotina</taxon>
        <taxon>Eurotiomycetes</taxon>
        <taxon>Eurotiomycetidae</taxon>
        <taxon>Eurotiales</taxon>
        <taxon>Aspergillaceae</taxon>
        <taxon>Aspergillus</taxon>
        <taxon>Aspergillus subgen. Nidulantes</taxon>
    </lineage>
</organism>
<dbReference type="STRING" id="1810919.A0A3D8RY23"/>
<evidence type="ECO:0000256" key="1">
    <source>
        <dbReference type="ARBA" id="ARBA00007401"/>
    </source>
</evidence>
<evidence type="ECO:0000256" key="2">
    <source>
        <dbReference type="ARBA" id="ARBA00022801"/>
    </source>
</evidence>
<evidence type="ECO:0000259" key="7">
    <source>
        <dbReference type="Pfam" id="PF02836"/>
    </source>
</evidence>
<dbReference type="InterPro" id="IPR051913">
    <property type="entry name" value="GH2_Domain-Containing"/>
</dbReference>
<dbReference type="AlphaFoldDB" id="A0A3D8RY23"/>
<dbReference type="Pfam" id="PF00703">
    <property type="entry name" value="Glyco_hydro_2"/>
    <property type="match status" value="1"/>
</dbReference>
<dbReference type="Proteomes" id="UP000256690">
    <property type="component" value="Unassembled WGS sequence"/>
</dbReference>
<dbReference type="Gene3D" id="2.60.40.10">
    <property type="entry name" value="Immunoglobulins"/>
    <property type="match status" value="1"/>
</dbReference>
<dbReference type="Gene3D" id="2.60.120.260">
    <property type="entry name" value="Galactose-binding domain-like"/>
    <property type="match status" value="1"/>
</dbReference>
<dbReference type="SUPFAM" id="SSF49303">
    <property type="entry name" value="beta-Galactosidase/glucuronidase domain"/>
    <property type="match status" value="1"/>
</dbReference>
<evidence type="ECO:0000259" key="6">
    <source>
        <dbReference type="Pfam" id="PF00703"/>
    </source>
</evidence>
<keyword evidence="5" id="KW-0732">Signal</keyword>
<feature type="region of interest" description="Disordered" evidence="4">
    <location>
        <begin position="612"/>
        <end position="640"/>
    </location>
</feature>
<dbReference type="Pfam" id="PF02836">
    <property type="entry name" value="Glyco_hydro_2_C"/>
    <property type="match status" value="1"/>
</dbReference>
<dbReference type="SUPFAM" id="SSF49785">
    <property type="entry name" value="Galactose-binding domain-like"/>
    <property type="match status" value="1"/>
</dbReference>
<feature type="chain" id="PRO_5017726147" evidence="5">
    <location>
        <begin position="25"/>
        <end position="1036"/>
    </location>
</feature>
<gene>
    <name evidence="9" type="ORF">DSM5745_05811</name>
</gene>
<dbReference type="InterPro" id="IPR006103">
    <property type="entry name" value="Glyco_hydro_2_cat"/>
</dbReference>
<dbReference type="Gene3D" id="3.20.20.80">
    <property type="entry name" value="Glycosidases"/>
    <property type="match status" value="1"/>
</dbReference>
<dbReference type="UniPathway" id="UPA00280"/>
<evidence type="ECO:0000256" key="4">
    <source>
        <dbReference type="SAM" id="MobiDB-lite"/>
    </source>
</evidence>
<feature type="domain" description="Glycoside hydrolase family 2 immunoglobulin-like beta-sandwich" evidence="6">
    <location>
        <begin position="229"/>
        <end position="310"/>
    </location>
</feature>
<dbReference type="GO" id="GO:0005975">
    <property type="term" value="P:carbohydrate metabolic process"/>
    <property type="evidence" value="ECO:0007669"/>
    <property type="project" value="InterPro"/>
</dbReference>
<keyword evidence="3" id="KW-0326">Glycosidase</keyword>
<feature type="domain" description="Glycosyl hydrolases family 2 sugar binding" evidence="8">
    <location>
        <begin position="113"/>
        <end position="186"/>
    </location>
</feature>
<dbReference type="Pfam" id="PF02837">
    <property type="entry name" value="Glyco_hydro_2_N"/>
    <property type="match status" value="1"/>
</dbReference>
<evidence type="ECO:0000256" key="3">
    <source>
        <dbReference type="ARBA" id="ARBA00023295"/>
    </source>
</evidence>
<protein>
    <submittedName>
        <fullName evidence="9">Uncharacterized protein</fullName>
    </submittedName>
</protein>
<dbReference type="EMBL" id="PVWQ01000006">
    <property type="protein sequence ID" value="RDW78959.1"/>
    <property type="molecule type" value="Genomic_DNA"/>
</dbReference>